<organism evidence="3 4">
    <name type="scientific">Ranatra chinensis</name>
    <dbReference type="NCBI Taxonomy" id="642074"/>
    <lineage>
        <taxon>Eukaryota</taxon>
        <taxon>Metazoa</taxon>
        <taxon>Ecdysozoa</taxon>
        <taxon>Arthropoda</taxon>
        <taxon>Hexapoda</taxon>
        <taxon>Insecta</taxon>
        <taxon>Pterygota</taxon>
        <taxon>Neoptera</taxon>
        <taxon>Paraneoptera</taxon>
        <taxon>Hemiptera</taxon>
        <taxon>Heteroptera</taxon>
        <taxon>Panheteroptera</taxon>
        <taxon>Nepomorpha</taxon>
        <taxon>Nepidae</taxon>
        <taxon>Ranatrinae</taxon>
        <taxon>Ranatra</taxon>
    </lineage>
</organism>
<gene>
    <name evidence="3" type="ORF">AAG570_008579</name>
</gene>
<keyword evidence="2" id="KW-1133">Transmembrane helix</keyword>
<feature type="compositionally biased region" description="Pro residues" evidence="1">
    <location>
        <begin position="58"/>
        <end position="67"/>
    </location>
</feature>
<dbReference type="AlphaFoldDB" id="A0ABD0YRY1"/>
<protein>
    <submittedName>
        <fullName evidence="3">Uncharacterized protein</fullName>
    </submittedName>
</protein>
<feature type="region of interest" description="Disordered" evidence="1">
    <location>
        <begin position="42"/>
        <end position="76"/>
    </location>
</feature>
<feature type="compositionally biased region" description="Low complexity" evidence="1">
    <location>
        <begin position="42"/>
        <end position="57"/>
    </location>
</feature>
<reference evidence="3 4" key="1">
    <citation type="submission" date="2024-07" db="EMBL/GenBank/DDBJ databases">
        <title>Chromosome-level genome assembly of the water stick insect Ranatra chinensis (Heteroptera: Nepidae).</title>
        <authorList>
            <person name="Liu X."/>
        </authorList>
    </citation>
    <scope>NUCLEOTIDE SEQUENCE [LARGE SCALE GENOMIC DNA]</scope>
    <source>
        <strain evidence="3">Cailab_2021Rc</strain>
        <tissue evidence="3">Muscle</tissue>
    </source>
</reference>
<evidence type="ECO:0000313" key="3">
    <source>
        <dbReference type="EMBL" id="KAL1138516.1"/>
    </source>
</evidence>
<comment type="caution">
    <text evidence="3">The sequence shown here is derived from an EMBL/GenBank/DDBJ whole genome shotgun (WGS) entry which is preliminary data.</text>
</comment>
<keyword evidence="2" id="KW-0472">Membrane</keyword>
<keyword evidence="2" id="KW-0812">Transmembrane</keyword>
<sequence length="208" mass="23120">MTSERRNMFYQKQETDIELWPRNVIEIEVVCFYRTGGGDVTAGRTVVTSGGRRGNWPPGLPPPPPPAADTSRPSSRPHAYLSVCQARTPVRALLPYPWVRPVRVLCRDRKRTTLRGAQMTSGRLSRRSSMSRLLLLGSCLLFAAGPPHIFSYAQVSHKPLLTVLSLLRPKVFTVTPISSPNLVDIPSGLRCLHIGCHLSPLIYRNTLA</sequence>
<accession>A0ABD0YRY1</accession>
<feature type="transmembrane region" description="Helical" evidence="2">
    <location>
        <begin position="133"/>
        <end position="153"/>
    </location>
</feature>
<evidence type="ECO:0000256" key="1">
    <source>
        <dbReference type="SAM" id="MobiDB-lite"/>
    </source>
</evidence>
<evidence type="ECO:0000313" key="4">
    <source>
        <dbReference type="Proteomes" id="UP001558652"/>
    </source>
</evidence>
<dbReference type="EMBL" id="JBFDAA010000003">
    <property type="protein sequence ID" value="KAL1138516.1"/>
    <property type="molecule type" value="Genomic_DNA"/>
</dbReference>
<proteinExistence type="predicted"/>
<name>A0ABD0YRY1_9HEMI</name>
<dbReference type="Proteomes" id="UP001558652">
    <property type="component" value="Unassembled WGS sequence"/>
</dbReference>
<evidence type="ECO:0000256" key="2">
    <source>
        <dbReference type="SAM" id="Phobius"/>
    </source>
</evidence>
<keyword evidence="4" id="KW-1185">Reference proteome</keyword>